<organism evidence="1 2">
    <name type="scientific">Candidatus Nitrosotalea okcheonensis</name>
    <dbReference type="NCBI Taxonomy" id="1903276"/>
    <lineage>
        <taxon>Archaea</taxon>
        <taxon>Nitrososphaerota</taxon>
        <taxon>Nitrososphaeria</taxon>
        <taxon>Nitrosotaleales</taxon>
        <taxon>Nitrosotaleaceae</taxon>
        <taxon>Nitrosotalea</taxon>
    </lineage>
</organism>
<protein>
    <submittedName>
        <fullName evidence="1">Transposase</fullName>
    </submittedName>
</protein>
<name>A0A2H1FGZ9_9ARCH</name>
<dbReference type="RefSeq" id="WP_157927898.1">
    <property type="nucleotide sequence ID" value="NZ_LT841358.1"/>
</dbReference>
<dbReference type="EMBL" id="LT841358">
    <property type="protein sequence ID" value="SMH72045.1"/>
    <property type="molecule type" value="Genomic_DNA"/>
</dbReference>
<accession>A0A2H1FGZ9</accession>
<gene>
    <name evidence="1" type="ORF">NCS_11857</name>
</gene>
<reference evidence="2" key="1">
    <citation type="submission" date="2017-03" db="EMBL/GenBank/DDBJ databases">
        <authorList>
            <person name="Herbold C."/>
        </authorList>
    </citation>
    <scope>NUCLEOTIDE SEQUENCE [LARGE SCALE GENOMIC DNA]</scope>
</reference>
<evidence type="ECO:0000313" key="2">
    <source>
        <dbReference type="Proteomes" id="UP000230607"/>
    </source>
</evidence>
<proteinExistence type="predicted"/>
<sequence length="215" mass="24802">MLAYKAVRQQFTPTTELGNMMKTFQQMVNECIRIGLEDNISTLGKFSSLHYRDLDKYQIQSKYKLIAMSQAMGRLAQRKRDIKKGRNPKSPYVKKLYLVSCYGFKINGMLLSFPTSNGDKFLVKLNEYTMSQLENAEPRSFVITPGSVSISVRKQVEQIIPENVIGIDRNLRNITISTPNQTVMYKTSKLLSIKENTSHVISSFKRFDVRVKRHF</sequence>
<dbReference type="OrthoDB" id="12009at2157"/>
<keyword evidence="2" id="KW-1185">Reference proteome</keyword>
<dbReference type="AlphaFoldDB" id="A0A2H1FGZ9"/>
<dbReference type="Proteomes" id="UP000230607">
    <property type="component" value="Chromosome 1"/>
</dbReference>
<evidence type="ECO:0000313" key="1">
    <source>
        <dbReference type="EMBL" id="SMH72045.1"/>
    </source>
</evidence>